<evidence type="ECO:0000313" key="4">
    <source>
        <dbReference type="Proteomes" id="UP001152607"/>
    </source>
</evidence>
<feature type="domain" description="Heterokaryon incompatibility" evidence="1">
    <location>
        <begin position="48"/>
        <end position="140"/>
    </location>
</feature>
<dbReference type="AlphaFoldDB" id="A0A9W4XTW3"/>
<name>A0A9W4XTW3_9PLEO</name>
<sequence length="588" mass="66983">MKLITLYGPTQFAILLVFRHAEAEWRSHKAGQQPPKLEFFPDRPFPPYAILSHTWGPTGTEITFRDMEAGLEKTKPESYQKLNYTCLQAEEDGILYVWIDNFCIDKESSAELSESINSMYAWYNEAKICYAFMADVIADEDAQTSTEFSQSRWFTRGWTLQELIAPKEVIFYSKDWSQLGTRTTLATVISRITRIDQGILTRIHGLEHVSIAKRMSWASDRRTTRQEDMAYCLLGIFNISMPMLYGEGGEKAFRRLQEQIMQDSDDETLFAWTNPDAEQSELQGLLAKSPRDFRDSSTYLPDYDRSAVSPYSTTSRGLCITLGLVHFEDDIWVGSLDCPVPPTYDTNLAIYLKLLNKKSQQYARIRANRLCKVPHGAPRQTIYVRQKPLIPGFDDIYLHHALQLRNLKILHGSAGVEKSLEDSEYRFIDIFKNPLSSVVPPLPTSAPIGLPLKALELTRGPHQLTEAVILQRPDESYVAILLGSKPGLGIGVRVVGLPIQMSPVERPETVFDELVPYFAPLAPETWLDLGYDRYQVNIQAKVHAGIRYNMVDIVIKAPPSPMDILDVVPELSKMIHDNRKKSWRRMLP</sequence>
<evidence type="ECO:0000259" key="1">
    <source>
        <dbReference type="Pfam" id="PF06985"/>
    </source>
</evidence>
<dbReference type="Proteomes" id="UP001152607">
    <property type="component" value="Unassembled WGS sequence"/>
</dbReference>
<dbReference type="InterPro" id="IPR010730">
    <property type="entry name" value="HET"/>
</dbReference>
<feature type="domain" description="DUF8212" evidence="2">
    <location>
        <begin position="251"/>
        <end position="283"/>
    </location>
</feature>
<dbReference type="EMBL" id="CAOQHR010000007">
    <property type="protein sequence ID" value="CAI6337446.1"/>
    <property type="molecule type" value="Genomic_DNA"/>
</dbReference>
<dbReference type="Pfam" id="PF26640">
    <property type="entry name" value="DUF8212"/>
    <property type="match status" value="1"/>
</dbReference>
<evidence type="ECO:0008006" key="5">
    <source>
        <dbReference type="Google" id="ProtNLM"/>
    </source>
</evidence>
<gene>
    <name evidence="3" type="ORF">PDIGIT_LOCUS10558</name>
</gene>
<comment type="caution">
    <text evidence="3">The sequence shown here is derived from an EMBL/GenBank/DDBJ whole genome shotgun (WGS) entry which is preliminary data.</text>
</comment>
<evidence type="ECO:0000313" key="3">
    <source>
        <dbReference type="EMBL" id="CAI6337446.1"/>
    </source>
</evidence>
<dbReference type="OrthoDB" id="20872at2759"/>
<dbReference type="PANTHER" id="PTHR10622">
    <property type="entry name" value="HET DOMAIN-CONTAINING PROTEIN"/>
    <property type="match status" value="1"/>
</dbReference>
<reference evidence="3" key="1">
    <citation type="submission" date="2023-01" db="EMBL/GenBank/DDBJ databases">
        <authorList>
            <person name="Van Ghelder C."/>
            <person name="Rancurel C."/>
        </authorList>
    </citation>
    <scope>NUCLEOTIDE SEQUENCE</scope>
    <source>
        <strain evidence="3">CNCM I-4278</strain>
    </source>
</reference>
<dbReference type="PANTHER" id="PTHR10622:SF10">
    <property type="entry name" value="HET DOMAIN-CONTAINING PROTEIN"/>
    <property type="match status" value="1"/>
</dbReference>
<accession>A0A9W4XTW3</accession>
<organism evidence="3 4">
    <name type="scientific">Periconia digitata</name>
    <dbReference type="NCBI Taxonomy" id="1303443"/>
    <lineage>
        <taxon>Eukaryota</taxon>
        <taxon>Fungi</taxon>
        <taxon>Dikarya</taxon>
        <taxon>Ascomycota</taxon>
        <taxon>Pezizomycotina</taxon>
        <taxon>Dothideomycetes</taxon>
        <taxon>Pleosporomycetidae</taxon>
        <taxon>Pleosporales</taxon>
        <taxon>Massarineae</taxon>
        <taxon>Periconiaceae</taxon>
        <taxon>Periconia</taxon>
    </lineage>
</organism>
<dbReference type="Pfam" id="PF06985">
    <property type="entry name" value="HET"/>
    <property type="match status" value="1"/>
</dbReference>
<evidence type="ECO:0000259" key="2">
    <source>
        <dbReference type="Pfam" id="PF26640"/>
    </source>
</evidence>
<keyword evidence="4" id="KW-1185">Reference proteome</keyword>
<protein>
    <recommendedName>
        <fullName evidence="5">Heterokaryon incompatibility domain-containing protein</fullName>
    </recommendedName>
</protein>
<proteinExistence type="predicted"/>
<dbReference type="InterPro" id="IPR058525">
    <property type="entry name" value="DUF8212"/>
</dbReference>